<feature type="region of interest" description="Disordered" evidence="1">
    <location>
        <begin position="1"/>
        <end position="73"/>
    </location>
</feature>
<evidence type="ECO:0000313" key="2">
    <source>
        <dbReference type="EMBL" id="CAL1393042.1"/>
    </source>
</evidence>
<organism evidence="2 3">
    <name type="scientific">Linum trigynum</name>
    <dbReference type="NCBI Taxonomy" id="586398"/>
    <lineage>
        <taxon>Eukaryota</taxon>
        <taxon>Viridiplantae</taxon>
        <taxon>Streptophyta</taxon>
        <taxon>Embryophyta</taxon>
        <taxon>Tracheophyta</taxon>
        <taxon>Spermatophyta</taxon>
        <taxon>Magnoliopsida</taxon>
        <taxon>eudicotyledons</taxon>
        <taxon>Gunneridae</taxon>
        <taxon>Pentapetalae</taxon>
        <taxon>rosids</taxon>
        <taxon>fabids</taxon>
        <taxon>Malpighiales</taxon>
        <taxon>Linaceae</taxon>
        <taxon>Linum</taxon>
    </lineage>
</organism>
<proteinExistence type="predicted"/>
<protein>
    <submittedName>
        <fullName evidence="2">Uncharacterized protein</fullName>
    </submittedName>
</protein>
<name>A0AAV2F4R9_9ROSI</name>
<evidence type="ECO:0000313" key="3">
    <source>
        <dbReference type="Proteomes" id="UP001497516"/>
    </source>
</evidence>
<dbReference type="Proteomes" id="UP001497516">
    <property type="component" value="Chromosome 6"/>
</dbReference>
<dbReference type="EMBL" id="OZ034819">
    <property type="protein sequence ID" value="CAL1393042.1"/>
    <property type="molecule type" value="Genomic_DNA"/>
</dbReference>
<dbReference type="AlphaFoldDB" id="A0AAV2F4R9"/>
<keyword evidence="3" id="KW-1185">Reference proteome</keyword>
<reference evidence="2 3" key="1">
    <citation type="submission" date="2024-04" db="EMBL/GenBank/DDBJ databases">
        <authorList>
            <person name="Fracassetti M."/>
        </authorList>
    </citation>
    <scope>NUCLEOTIDE SEQUENCE [LARGE SCALE GENOMIC DNA]</scope>
</reference>
<gene>
    <name evidence="2" type="ORF">LTRI10_LOCUS33644</name>
</gene>
<evidence type="ECO:0000256" key="1">
    <source>
        <dbReference type="SAM" id="MobiDB-lite"/>
    </source>
</evidence>
<sequence length="218" mass="23042">MGVLPQAYPTSMSSMLKRPGGCNPPGGHAEGHGSLPPDKVKCQVGGQDDFGKTGEMALPKSTPRVSSKCGKGSMSPTISSGLTIFPKKLQQAQSTCVSSKSTSVTQCGKGGMSVTMNNGMGCMSPYPCSGQGGMSSYVKKRVRGNSKSVRPIQATQKLSKYESVLRDGQRSKSMFNSPHGIPNMNGRQEGMNKTSRHATNKHGPTKDQRLLAATCRSQ</sequence>
<accession>A0AAV2F4R9</accession>
<feature type="region of interest" description="Disordered" evidence="1">
    <location>
        <begin position="165"/>
        <end position="218"/>
    </location>
</feature>